<dbReference type="Gene3D" id="1.25.40.10">
    <property type="entry name" value="Tetratricopeptide repeat domain"/>
    <property type="match status" value="1"/>
</dbReference>
<name>A0A1A3BYK8_MYCAS</name>
<sequence length="592" mass="66679">MTARPAICLNMIVRNEAHIVHEVLDAVAPHISCWVVVDTGSTDGTQGVIRRRMSQLGVPGELHERPWRNFGHNRSEALTLAQGHGDYIWVMDADDTIEGTIDFTRLGADIYWLRCRDSDNTIFWRPLLFRDGLALRYVGVVHEYVMDDLGFRHDRLDGDYHVESRRLGSRNSDLKLKHASDRDLLLAEVERNPRDSRSVFYLAQSYFCLSDYANAREWYQRRADMQGWDEEVFYSLLRVAASMAELGEPWAQVQHSYLKAWENRPSRAEPLYAIARWYRRQQRYQPAYMFAKRAAEIPYPEDDIVFVAADVYNWRALDEQAVCASWINKKAEAFALWRRVLARSDIPDDDRKRMAANLDLCAPAAIEAASRDPGELARHLPGRRRDAEVVLSLVAGPDRADTEVTLNSLLNCCTDVWRIGRYLVADAGLSAADRATLLERYPFLEFCPTAAGESAGALLSQIRDQIYGRFWLHLGQGWQFYAQDRLITRLTSVLDAEENVYQVAINFTDADKLIGTPATGAVVSRAPGAGRYLLASQVAYGPAMFDSARLDRVGGTRANDPDPLAELGRRAAAAGLATATLDEVLCIRSASG</sequence>
<dbReference type="AlphaFoldDB" id="A0A1A3BYK8"/>
<evidence type="ECO:0000313" key="2">
    <source>
        <dbReference type="EMBL" id="OBI79970.1"/>
    </source>
</evidence>
<organism evidence="2 3">
    <name type="scientific">Mycobacterium asiaticum</name>
    <dbReference type="NCBI Taxonomy" id="1790"/>
    <lineage>
        <taxon>Bacteria</taxon>
        <taxon>Bacillati</taxon>
        <taxon>Actinomycetota</taxon>
        <taxon>Actinomycetes</taxon>
        <taxon>Mycobacteriales</taxon>
        <taxon>Mycobacteriaceae</taxon>
        <taxon>Mycobacterium</taxon>
    </lineage>
</organism>
<reference evidence="2 3" key="1">
    <citation type="submission" date="2016-06" db="EMBL/GenBank/DDBJ databases">
        <authorList>
            <person name="Kjaerup R.B."/>
            <person name="Dalgaard T.S."/>
            <person name="Juul-Madsen H.R."/>
        </authorList>
    </citation>
    <scope>NUCLEOTIDE SEQUENCE [LARGE SCALE GENOMIC DNA]</scope>
    <source>
        <strain evidence="2 3">1081914.2</strain>
    </source>
</reference>
<dbReference type="STRING" id="1790.A5645_09725"/>
<dbReference type="GO" id="GO:0016740">
    <property type="term" value="F:transferase activity"/>
    <property type="evidence" value="ECO:0007669"/>
    <property type="project" value="UniProtKB-KW"/>
</dbReference>
<gene>
    <name evidence="2" type="ORF">A9X01_25595</name>
</gene>
<dbReference type="PANTHER" id="PTHR43630">
    <property type="entry name" value="POLY-BETA-1,6-N-ACETYL-D-GLUCOSAMINE SYNTHASE"/>
    <property type="match status" value="1"/>
</dbReference>
<evidence type="ECO:0000313" key="3">
    <source>
        <dbReference type="Proteomes" id="UP000093795"/>
    </source>
</evidence>
<evidence type="ECO:0000259" key="1">
    <source>
        <dbReference type="Pfam" id="PF00535"/>
    </source>
</evidence>
<dbReference type="Proteomes" id="UP000093795">
    <property type="component" value="Unassembled WGS sequence"/>
</dbReference>
<dbReference type="Pfam" id="PF00535">
    <property type="entry name" value="Glycos_transf_2"/>
    <property type="match status" value="1"/>
</dbReference>
<dbReference type="Gene3D" id="3.90.550.10">
    <property type="entry name" value="Spore Coat Polysaccharide Biosynthesis Protein SpsA, Chain A"/>
    <property type="match status" value="1"/>
</dbReference>
<dbReference type="SUPFAM" id="SSF53448">
    <property type="entry name" value="Nucleotide-diphospho-sugar transferases"/>
    <property type="match status" value="1"/>
</dbReference>
<keyword evidence="2" id="KW-0808">Transferase</keyword>
<accession>A0A1A3BYK8</accession>
<dbReference type="InterPro" id="IPR001173">
    <property type="entry name" value="Glyco_trans_2-like"/>
</dbReference>
<dbReference type="SUPFAM" id="SSF48452">
    <property type="entry name" value="TPR-like"/>
    <property type="match status" value="1"/>
</dbReference>
<dbReference type="InterPro" id="IPR029044">
    <property type="entry name" value="Nucleotide-diphossugar_trans"/>
</dbReference>
<dbReference type="InterPro" id="IPR011990">
    <property type="entry name" value="TPR-like_helical_dom_sf"/>
</dbReference>
<feature type="domain" description="Glycosyltransferase 2-like" evidence="1">
    <location>
        <begin position="11"/>
        <end position="98"/>
    </location>
</feature>
<dbReference type="PANTHER" id="PTHR43630:SF2">
    <property type="entry name" value="GLYCOSYLTRANSFERASE"/>
    <property type="match status" value="1"/>
</dbReference>
<proteinExistence type="predicted"/>
<protein>
    <submittedName>
        <fullName evidence="2">Glycosyl transferase</fullName>
    </submittedName>
</protein>
<dbReference type="EMBL" id="LZKQ01000217">
    <property type="protein sequence ID" value="OBI79970.1"/>
    <property type="molecule type" value="Genomic_DNA"/>
</dbReference>
<comment type="caution">
    <text evidence="2">The sequence shown here is derived from an EMBL/GenBank/DDBJ whole genome shotgun (WGS) entry which is preliminary data.</text>
</comment>